<dbReference type="AlphaFoldDB" id="A0AAW0II85"/>
<evidence type="ECO:0000313" key="1">
    <source>
        <dbReference type="EMBL" id="KAK7814122.1"/>
    </source>
</evidence>
<dbReference type="Proteomes" id="UP000237347">
    <property type="component" value="Unassembled WGS sequence"/>
</dbReference>
<evidence type="ECO:0008006" key="3">
    <source>
        <dbReference type="Google" id="ProtNLM"/>
    </source>
</evidence>
<comment type="caution">
    <text evidence="1">The sequence shown here is derived from an EMBL/GenBank/DDBJ whole genome shotgun (WGS) entry which is preliminary data.</text>
</comment>
<dbReference type="Gene3D" id="2.40.50.140">
    <property type="entry name" value="Nucleic acid-binding proteins"/>
    <property type="match status" value="1"/>
</dbReference>
<proteinExistence type="predicted"/>
<protein>
    <recommendedName>
        <fullName evidence="3">Replication factor A C-terminal domain-containing protein</fullName>
    </recommendedName>
</protein>
<gene>
    <name evidence="1" type="ORF">CFP56_003831</name>
</gene>
<keyword evidence="2" id="KW-1185">Reference proteome</keyword>
<accession>A0AAW0II85</accession>
<reference evidence="1 2" key="1">
    <citation type="journal article" date="2018" name="Sci. Data">
        <title>The draft genome sequence of cork oak.</title>
        <authorList>
            <person name="Ramos A.M."/>
            <person name="Usie A."/>
            <person name="Barbosa P."/>
            <person name="Barros P.M."/>
            <person name="Capote T."/>
            <person name="Chaves I."/>
            <person name="Simoes F."/>
            <person name="Abreu I."/>
            <person name="Carrasquinho I."/>
            <person name="Faro C."/>
            <person name="Guimaraes J.B."/>
            <person name="Mendonca D."/>
            <person name="Nobrega F."/>
            <person name="Rodrigues L."/>
            <person name="Saibo N.J.M."/>
            <person name="Varela M.C."/>
            <person name="Egas C."/>
            <person name="Matos J."/>
            <person name="Miguel C.M."/>
            <person name="Oliveira M.M."/>
            <person name="Ricardo C.P."/>
            <person name="Goncalves S."/>
        </authorList>
    </citation>
    <scope>NUCLEOTIDE SEQUENCE [LARGE SCALE GENOMIC DNA]</scope>
    <source>
        <strain evidence="2">cv. HL8</strain>
    </source>
</reference>
<name>A0AAW0II85_QUESU</name>
<dbReference type="InterPro" id="IPR012340">
    <property type="entry name" value="NA-bd_OB-fold"/>
</dbReference>
<sequence length="164" mass="18348">MTVGGSAKRPLEIVDGRVSTGPLPSEVSIVCDPIRRISSSGTILKTPTKQTGETSDFKVPLLAYMAVGNETIFTCEGKIINIEIDNSSWYFISCEVCHKKVKSRDEFLWCDNYNKKACFPIPRIQLKVEDSLGMAIFIVFDLEAKKLLNISTKDLLNKCLELRI</sequence>
<evidence type="ECO:0000313" key="2">
    <source>
        <dbReference type="Proteomes" id="UP000237347"/>
    </source>
</evidence>
<organism evidence="1 2">
    <name type="scientific">Quercus suber</name>
    <name type="common">Cork oak</name>
    <dbReference type="NCBI Taxonomy" id="58331"/>
    <lineage>
        <taxon>Eukaryota</taxon>
        <taxon>Viridiplantae</taxon>
        <taxon>Streptophyta</taxon>
        <taxon>Embryophyta</taxon>
        <taxon>Tracheophyta</taxon>
        <taxon>Spermatophyta</taxon>
        <taxon>Magnoliopsida</taxon>
        <taxon>eudicotyledons</taxon>
        <taxon>Gunneridae</taxon>
        <taxon>Pentapetalae</taxon>
        <taxon>rosids</taxon>
        <taxon>fabids</taxon>
        <taxon>Fagales</taxon>
        <taxon>Fagaceae</taxon>
        <taxon>Quercus</taxon>
    </lineage>
</organism>
<dbReference type="EMBL" id="PKMF04001135">
    <property type="protein sequence ID" value="KAK7814122.1"/>
    <property type="molecule type" value="Genomic_DNA"/>
</dbReference>
<dbReference type="SUPFAM" id="SSF50249">
    <property type="entry name" value="Nucleic acid-binding proteins"/>
    <property type="match status" value="1"/>
</dbReference>